<dbReference type="EMBL" id="FNAD01000015">
    <property type="protein sequence ID" value="SDE20250.1"/>
    <property type="molecule type" value="Genomic_DNA"/>
</dbReference>
<sequence>MNRVSVDPTGDGRSTYEVKLSPDGKSWTARENLTDILERELLGPAGGILNGESQNPREEILDGTPDAAYLIGRIAPSKIEAGKAPPTDADEDHPAMDIGDETDAEISRGVPMSSVNDGSVDSDEYTVDDIPQQRGLMIPASMGLRFQVPLDLERFEVRASWGVYNVHKDAGEDKERTPQPKSGRRYKREDFDIPTEIRLADLVHGETQKLHLRDTVSLRVDRYDDPARGRAAIELVLCNDRETPRKIPVNAWMYQTKLEVSANGESVFLPVRDLVTDAEWTPDADGEIRRLDLQYRNRLEFAQGRTCSAGWETEWDLAREGESRARRAKRVWTTWLPVCETPQTAAQEVPGVLLDMSKLAEAEPTELASGLRPIVDGYRAWLSDREGQAAELPAHLRDEAMDAVAEARLVHEELAEGLEFLLADVDAQRCFRFMNQAMAAQRIQSQVAAIRAEDLSVSIEVARDQVLAGEFPHHWRTFQLAFIITQIHMMTDPTWENRSGNLARAQLLFFPTGGGKTEAYLGLAAFTFAIRRLQGVVESKAGPLNGNAGVAVIMRYTLRLLTSQQFQRATALICAAESVRLGDTETWGTEPFRIGLWVGTSVSPKRFDEANDDIKKAVTSKSDAHRLTVLQIQRCPWCGEKIELSNVKPDPIERRVRVYCGDELAECPFSEGGEVEEGLPVLTVDEEIYRLAPAFVIATVDKFARLAREGEAASLFGYVAKHCDRHGYVHADYANCDVTGNGRHPQKGSHPAARVRPVSRLRPPDLVIQDELHLITGSLGTTVGLFETAVDTAAEWVTADGKLVRPLLVASTATARNAPDQVKALYGRGTTIFPPQVIDAGDTYFSKELPVTEKTPGRRYIGVSTTGVRLTSAEIRVSEVLMAAGQLLLNTGQANEADPYMTLVGYFSATRELAGMARFLGDDIQTLLQQGREWSKLPRRTGTAGGHLHAAELTSRIASSDVGASLDQMALPFDPAFDSTTAKRERGRAYGQGKTLAQRDRLPLDTVLATSMLQVGVDITRLGLMLVVGQPKNTAEYIQATSRVGRDPGRPGLIVALGNWARPRDLAHFETFRHYHETFYSQVEALSVTPFSQTSLDRGLDGVLVSAARVLQADRPIGLSPERSAGRIETEQEFVLRLIDVLCDRVARASDVDTATRARDRLEKRLGDWLRRRKQLHLERRALVYDRVSDESRMGSLMISPENARSMADRRDIGPFTVPNSMREVQPEINLLVSPIKENLFDRGEDDPDWEAQRPPKGASA</sequence>
<name>A0A1G7B000_9ACTN</name>
<dbReference type="Proteomes" id="UP000198949">
    <property type="component" value="Unassembled WGS sequence"/>
</dbReference>
<dbReference type="InterPro" id="IPR027417">
    <property type="entry name" value="P-loop_NTPase"/>
</dbReference>
<dbReference type="GO" id="GO:0004386">
    <property type="term" value="F:helicase activity"/>
    <property type="evidence" value="ECO:0007669"/>
    <property type="project" value="UniProtKB-KW"/>
</dbReference>
<dbReference type="PROSITE" id="PS51194">
    <property type="entry name" value="HELICASE_CTER"/>
    <property type="match status" value="1"/>
</dbReference>
<dbReference type="Gene3D" id="3.40.50.300">
    <property type="entry name" value="P-loop containing nucleotide triphosphate hydrolases"/>
    <property type="match status" value="1"/>
</dbReference>
<keyword evidence="4" id="KW-1185">Reference proteome</keyword>
<proteinExistence type="predicted"/>
<dbReference type="NCBIfam" id="NF038325">
    <property type="entry name" value="DISARM_DrmAS"/>
    <property type="match status" value="1"/>
</dbReference>
<evidence type="ECO:0000259" key="2">
    <source>
        <dbReference type="PROSITE" id="PS51194"/>
    </source>
</evidence>
<evidence type="ECO:0000313" key="3">
    <source>
        <dbReference type="EMBL" id="SDE20250.1"/>
    </source>
</evidence>
<dbReference type="AlphaFoldDB" id="A0A1G7B000"/>
<feature type="region of interest" description="Disordered" evidence="1">
    <location>
        <begin position="1240"/>
        <end position="1261"/>
    </location>
</feature>
<accession>A0A1G7B000</accession>
<keyword evidence="3" id="KW-0067">ATP-binding</keyword>
<dbReference type="STRING" id="58114.SAMN05216270_11540"/>
<keyword evidence="3" id="KW-0347">Helicase</keyword>
<keyword evidence="3" id="KW-0378">Hydrolase</keyword>
<organism evidence="3 4">
    <name type="scientific">Glycomyces harbinensis</name>
    <dbReference type="NCBI Taxonomy" id="58114"/>
    <lineage>
        <taxon>Bacteria</taxon>
        <taxon>Bacillati</taxon>
        <taxon>Actinomycetota</taxon>
        <taxon>Actinomycetes</taxon>
        <taxon>Glycomycetales</taxon>
        <taxon>Glycomycetaceae</taxon>
        <taxon>Glycomyces</taxon>
    </lineage>
</organism>
<dbReference type="CDD" id="cd18785">
    <property type="entry name" value="SF2_C"/>
    <property type="match status" value="1"/>
</dbReference>
<feature type="domain" description="Helicase C-terminal" evidence="2">
    <location>
        <begin position="883"/>
        <end position="1087"/>
    </location>
</feature>
<gene>
    <name evidence="3" type="ORF">SAMN05216270_11540</name>
</gene>
<evidence type="ECO:0000313" key="4">
    <source>
        <dbReference type="Proteomes" id="UP000198949"/>
    </source>
</evidence>
<dbReference type="SUPFAM" id="SSF52540">
    <property type="entry name" value="P-loop containing nucleoside triphosphate hydrolases"/>
    <property type="match status" value="1"/>
</dbReference>
<dbReference type="OrthoDB" id="713315at2"/>
<reference evidence="4" key="1">
    <citation type="submission" date="2016-10" db="EMBL/GenBank/DDBJ databases">
        <authorList>
            <person name="Varghese N."/>
            <person name="Submissions S."/>
        </authorList>
    </citation>
    <scope>NUCLEOTIDE SEQUENCE [LARGE SCALE GENOMIC DNA]</scope>
    <source>
        <strain evidence="4">CGMCC 4.3516</strain>
    </source>
</reference>
<protein>
    <submittedName>
        <fullName evidence="3">Helicase conserved C-terminal domain-containing protein</fullName>
    </submittedName>
</protein>
<dbReference type="InterPro" id="IPR001650">
    <property type="entry name" value="Helicase_C-like"/>
</dbReference>
<feature type="region of interest" description="Disordered" evidence="1">
    <location>
        <begin position="1"/>
        <end position="24"/>
    </location>
</feature>
<keyword evidence="3" id="KW-0547">Nucleotide-binding</keyword>
<evidence type="ECO:0000256" key="1">
    <source>
        <dbReference type="SAM" id="MobiDB-lite"/>
    </source>
</evidence>
<dbReference type="RefSeq" id="WP_091039461.1">
    <property type="nucleotide sequence ID" value="NZ_FNAD01000015.1"/>
</dbReference>